<dbReference type="OrthoDB" id="24135at10239"/>
<accession>A0A0E3M4L5</accession>
<gene>
    <name evidence="1" type="ORF">SEA_YDN12_43</name>
</gene>
<proteinExistence type="predicted"/>
<name>A0A0E3M4L5_9CAUD</name>
<dbReference type="EMBL" id="KP876465">
    <property type="protein sequence ID" value="AKA61710.1"/>
    <property type="molecule type" value="Genomic_DNA"/>
</dbReference>
<organism evidence="1 2">
    <name type="scientific">Streptomyces phage YDN12</name>
    <dbReference type="NCBI Taxonomy" id="1636183"/>
    <lineage>
        <taxon>Viruses</taxon>
        <taxon>Duplodnaviria</taxon>
        <taxon>Heunggongvirae</taxon>
        <taxon>Uroviricota</taxon>
        <taxon>Caudoviricetes</taxon>
        <taxon>Woodruffvirus</taxon>
        <taxon>Woodruffvirus YDN12</taxon>
    </lineage>
</organism>
<protein>
    <submittedName>
        <fullName evidence="1">Uncharacterized protein</fullName>
    </submittedName>
</protein>
<evidence type="ECO:0000313" key="2">
    <source>
        <dbReference type="Proteomes" id="UP000033007"/>
    </source>
</evidence>
<keyword evidence="2" id="KW-1185">Reference proteome</keyword>
<evidence type="ECO:0000313" key="1">
    <source>
        <dbReference type="EMBL" id="AKA61710.1"/>
    </source>
</evidence>
<dbReference type="Proteomes" id="UP000033007">
    <property type="component" value="Segment"/>
</dbReference>
<dbReference type="KEGG" id="vg:26641671"/>
<dbReference type="RefSeq" id="YP_009215345.1">
    <property type="nucleotide sequence ID" value="NC_028974.1"/>
</dbReference>
<dbReference type="GeneID" id="26641671"/>
<reference evidence="1 2" key="1">
    <citation type="submission" date="2015-03" db="EMBL/GenBank/DDBJ databases">
        <authorList>
            <person name="Djamen P.Y."/>
            <person name="Nguyen L."/>
            <person name="Gibbs Z.A."/>
            <person name="Donegan-Quick R."/>
            <person name="Visi D.K."/>
            <person name="Allen M.S."/>
            <person name="Hughes L.E."/>
            <person name="Bradley K.W."/>
            <person name="Asai D.J."/>
            <person name="Bowman C.A."/>
            <person name="Russell D.A."/>
            <person name="Pope W.H."/>
            <person name="Jacobs-Sera D."/>
            <person name="Hendrix R.W."/>
            <person name="Hatfull G.F."/>
        </authorList>
    </citation>
    <scope>NUCLEOTIDE SEQUENCE [LARGE SCALE GENOMIC DNA]</scope>
</reference>
<sequence>MAKDEFDSAGSYIQVKELLGDLVLFTPTEYVEEVKTDFGDKDAVVSHLVVLTAEGGPVEYEDQMIFQGSLIGQLKRKIPGNRKLLGVVAKGEAKKGQNAPYILNSPTDEQKQMARDYLAGRVVAAATESETPEDPFAVKA</sequence>